<feature type="transmembrane region" description="Helical" evidence="8">
    <location>
        <begin position="90"/>
        <end position="109"/>
    </location>
</feature>
<feature type="transmembrane region" description="Helical" evidence="8">
    <location>
        <begin position="230"/>
        <end position="251"/>
    </location>
</feature>
<feature type="compositionally biased region" description="Low complexity" evidence="7">
    <location>
        <begin position="582"/>
        <end position="609"/>
    </location>
</feature>
<evidence type="ECO:0000256" key="1">
    <source>
        <dbReference type="ARBA" id="ARBA00004141"/>
    </source>
</evidence>
<keyword evidence="4 8" id="KW-1133">Transmembrane helix</keyword>
<evidence type="ECO:0000313" key="9">
    <source>
        <dbReference type="EMBL" id="CDF89810.1"/>
    </source>
</evidence>
<dbReference type="GO" id="GO:0016020">
    <property type="term" value="C:membrane"/>
    <property type="evidence" value="ECO:0007669"/>
    <property type="project" value="UniProtKB-SubCell"/>
</dbReference>
<dbReference type="Proteomes" id="UP000019375">
    <property type="component" value="Unassembled WGS sequence"/>
</dbReference>
<evidence type="ECO:0000256" key="3">
    <source>
        <dbReference type="ARBA" id="ARBA00022692"/>
    </source>
</evidence>
<keyword evidence="5 8" id="KW-0472">Membrane</keyword>
<keyword evidence="3 8" id="KW-0812">Transmembrane</keyword>
<dbReference type="InterPro" id="IPR004299">
    <property type="entry name" value="MBOAT_fam"/>
</dbReference>
<dbReference type="GO" id="GO:0003841">
    <property type="term" value="F:1-acylglycerol-3-phosphate O-acyltransferase activity"/>
    <property type="evidence" value="ECO:0007669"/>
    <property type="project" value="TreeGrafter"/>
</dbReference>
<feature type="transmembrane region" description="Helical" evidence="8">
    <location>
        <begin position="451"/>
        <end position="472"/>
    </location>
</feature>
<evidence type="ECO:0000256" key="4">
    <source>
        <dbReference type="ARBA" id="ARBA00022989"/>
    </source>
</evidence>
<dbReference type="GO" id="GO:0046474">
    <property type="term" value="P:glycerophospholipid biosynthetic process"/>
    <property type="evidence" value="ECO:0007669"/>
    <property type="project" value="TreeGrafter"/>
</dbReference>
<evidence type="ECO:0000313" key="10">
    <source>
        <dbReference type="Proteomes" id="UP000019375"/>
    </source>
</evidence>
<feature type="transmembrane region" description="Helical" evidence="8">
    <location>
        <begin position="22"/>
        <end position="40"/>
    </location>
</feature>
<evidence type="ECO:0000256" key="8">
    <source>
        <dbReference type="SAM" id="Phobius"/>
    </source>
</evidence>
<dbReference type="PANTHER" id="PTHR13906:SF4">
    <property type="entry name" value="LYSOPHOSPHOLIPID ACYLTRANSFERASE 6"/>
    <property type="match status" value="1"/>
</dbReference>
<keyword evidence="2" id="KW-0808">Transferase</keyword>
<keyword evidence="10" id="KW-1185">Reference proteome</keyword>
<protein>
    <submittedName>
        <fullName evidence="9">ZYBA0S05-02234g1_1</fullName>
    </submittedName>
</protein>
<feature type="transmembrane region" description="Helical" evidence="8">
    <location>
        <begin position="52"/>
        <end position="70"/>
    </location>
</feature>
<dbReference type="EMBL" id="HG316458">
    <property type="protein sequence ID" value="CDF89810.1"/>
    <property type="molecule type" value="Genomic_DNA"/>
</dbReference>
<dbReference type="AlphaFoldDB" id="A0A8J2T794"/>
<name>A0A8J2T794_ZYGB2</name>
<dbReference type="InterPro" id="IPR049941">
    <property type="entry name" value="LPLAT_7/PORCN-like"/>
</dbReference>
<evidence type="ECO:0000256" key="5">
    <source>
        <dbReference type="ARBA" id="ARBA00023136"/>
    </source>
</evidence>
<feature type="region of interest" description="Disordered" evidence="7">
    <location>
        <begin position="580"/>
        <end position="615"/>
    </location>
</feature>
<proteinExistence type="predicted"/>
<dbReference type="GO" id="GO:0005783">
    <property type="term" value="C:endoplasmic reticulum"/>
    <property type="evidence" value="ECO:0007669"/>
    <property type="project" value="TreeGrafter"/>
</dbReference>
<organism evidence="9 10">
    <name type="scientific">Zygosaccharomyces bailii (strain CLIB 213 / ATCC 58445 / CBS 680 / BCRC 21525 / NBRC 1098 / NCYC 1416 / NRRL Y-2227)</name>
    <dbReference type="NCBI Taxonomy" id="1333698"/>
    <lineage>
        <taxon>Eukaryota</taxon>
        <taxon>Fungi</taxon>
        <taxon>Dikarya</taxon>
        <taxon>Ascomycota</taxon>
        <taxon>Saccharomycotina</taxon>
        <taxon>Saccharomycetes</taxon>
        <taxon>Saccharomycetales</taxon>
        <taxon>Saccharomycetaceae</taxon>
        <taxon>Zygosaccharomyces</taxon>
    </lineage>
</organism>
<dbReference type="GO" id="GO:0047184">
    <property type="term" value="F:1-acylglycerophosphocholine O-acyltransferase activity"/>
    <property type="evidence" value="ECO:0007669"/>
    <property type="project" value="TreeGrafter"/>
</dbReference>
<dbReference type="Pfam" id="PF03062">
    <property type="entry name" value="MBOAT"/>
    <property type="match status" value="1"/>
</dbReference>
<sequence>MMYNPVDAAISNLSVTYGISNFILRYAICLLGSFVFNLGLRRIPDHKVKSKCIYIVSLSMFYIFGVLNLYQGFQTLFISTLFTYVITRFYHSRFMPYVNFAFLMGHLALNHLNAQFYNHEGPETIDITGSQMVLVMKLTSFAWSYFDGTYRGDHKFEDLTEYQKLRAVRKHPSFLKFMAYAYFYPTLLTGPSFDFADFDRWLDGSIYDDLPPTKRFKGTRKRTPRNDGLVVWKLFQGLCWIGLSIAAPNYIDAEYMMEPEFSAKSFIYKIHYFYLLGFTYRFKYYAAWLIAEASCILCGLGYNGYDPKTQKIKWNRVQNINIWGMEMGQNCHETLEAWNMNTNKWLKNYVYLRVARKGRKPGFRSTMFTFLTSAFWHGTRPGYYLTFFTGALCQTCGKFFRRHLRPIFVSFDGVTPTPYKWIYDVISFYVTKLTFGYLVQPFIVLGFKESIHIWASVYFFLHLGIALTFFLFRGPYSKKVIAYLKSKQPKEIKQRKLESNIRENSSSLGDILSDKQAFEKENSSEIDISLGIPAADKTHVGEAKQEWDEFCKDYNDWRNEKGLEIEEDNLLKAFQEFKRELSSSTTGSGSNSNGARRMSFSNFSPISISSKKKKS</sequence>
<comment type="subcellular location">
    <subcellularLocation>
        <location evidence="1">Membrane</location>
        <topology evidence="1">Multi-pass membrane protein</topology>
    </subcellularLocation>
</comment>
<accession>A0A8J2T794</accession>
<gene>
    <name evidence="9" type="ORF">BN860_02234g</name>
</gene>
<keyword evidence="6" id="KW-0012">Acyltransferase</keyword>
<dbReference type="PANTHER" id="PTHR13906">
    <property type="entry name" value="PORCUPINE"/>
    <property type="match status" value="1"/>
</dbReference>
<dbReference type="OrthoDB" id="286734at2759"/>
<evidence type="ECO:0000256" key="2">
    <source>
        <dbReference type="ARBA" id="ARBA00022679"/>
    </source>
</evidence>
<feature type="transmembrane region" description="Helical" evidence="8">
    <location>
        <begin position="285"/>
        <end position="305"/>
    </location>
</feature>
<evidence type="ECO:0000256" key="6">
    <source>
        <dbReference type="ARBA" id="ARBA00023315"/>
    </source>
</evidence>
<dbReference type="GO" id="GO:0030258">
    <property type="term" value="P:lipid modification"/>
    <property type="evidence" value="ECO:0007669"/>
    <property type="project" value="TreeGrafter"/>
</dbReference>
<evidence type="ECO:0000256" key="7">
    <source>
        <dbReference type="SAM" id="MobiDB-lite"/>
    </source>
</evidence>
<reference evidence="10" key="1">
    <citation type="journal article" date="2013" name="Genome Announc.">
        <title>Genome sequence of the food spoilage yeast Zygosaccharomyces bailii CLIB 213(T).</title>
        <authorList>
            <person name="Galeote V."/>
            <person name="Bigey F."/>
            <person name="Devillers H."/>
            <person name="Neuveglise C."/>
            <person name="Dequin S."/>
        </authorList>
    </citation>
    <scope>NUCLEOTIDE SEQUENCE [LARGE SCALE GENOMIC DNA]</scope>
    <source>
        <strain evidence="10">CLIB 213 / ATCC 58445 / CBS 680 / CCRC 21525 / NBRC 1098 / NCYC 1416 / NRRL Y-2227</strain>
    </source>
</reference>
<feature type="transmembrane region" description="Helical" evidence="8">
    <location>
        <begin position="421"/>
        <end position="439"/>
    </location>
</feature>